<reference evidence="5 6" key="1">
    <citation type="submission" date="2013-07" db="EMBL/GenBank/DDBJ databases">
        <title>The Genome Sequence of Kwoniella mangroviensis CBS10435.</title>
        <authorList>
            <consortium name="The Broad Institute Genome Sequencing Platform"/>
            <person name="Cuomo C."/>
            <person name="Litvintseva A."/>
            <person name="Chen Y."/>
            <person name="Heitman J."/>
            <person name="Sun S."/>
            <person name="Springer D."/>
            <person name="Dromer F."/>
            <person name="Young S.K."/>
            <person name="Zeng Q."/>
            <person name="Gargeya S."/>
            <person name="Fitzgerald M."/>
            <person name="Abouelleil A."/>
            <person name="Alvarado L."/>
            <person name="Berlin A.M."/>
            <person name="Chapman S.B."/>
            <person name="Dewar J."/>
            <person name="Goldberg J."/>
            <person name="Griggs A."/>
            <person name="Gujja S."/>
            <person name="Hansen M."/>
            <person name="Howarth C."/>
            <person name="Imamovic A."/>
            <person name="Larimer J."/>
            <person name="McCowan C."/>
            <person name="Murphy C."/>
            <person name="Pearson M."/>
            <person name="Priest M."/>
            <person name="Roberts A."/>
            <person name="Saif S."/>
            <person name="Shea T."/>
            <person name="Sykes S."/>
            <person name="Wortman J."/>
            <person name="Nusbaum C."/>
            <person name="Birren B."/>
        </authorList>
    </citation>
    <scope>NUCLEOTIDE SEQUENCE [LARGE SCALE GENOMIC DNA]</scope>
    <source>
        <strain evidence="5 6">CBS 10435</strain>
    </source>
</reference>
<evidence type="ECO:0000259" key="4">
    <source>
        <dbReference type="Pfam" id="PF05368"/>
    </source>
</evidence>
<keyword evidence="6" id="KW-1185">Reference proteome</keyword>
<accession>A0A1B9J0Z4</accession>
<reference evidence="6" key="2">
    <citation type="submission" date="2013-12" db="EMBL/GenBank/DDBJ databases">
        <title>Evolution of pathogenesis and genome organization in the Tremellales.</title>
        <authorList>
            <person name="Cuomo C."/>
            <person name="Litvintseva A."/>
            <person name="Heitman J."/>
            <person name="Chen Y."/>
            <person name="Sun S."/>
            <person name="Springer D."/>
            <person name="Dromer F."/>
            <person name="Young S."/>
            <person name="Zeng Q."/>
            <person name="Chapman S."/>
            <person name="Gujja S."/>
            <person name="Saif S."/>
            <person name="Birren B."/>
        </authorList>
    </citation>
    <scope>NUCLEOTIDE SEQUENCE [LARGE SCALE GENOMIC DNA]</scope>
    <source>
        <strain evidence="6">CBS 10435</strain>
    </source>
</reference>
<comment type="similarity">
    <text evidence="1">Belongs to the NmrA-type oxidoreductase family.</text>
</comment>
<evidence type="ECO:0000313" key="6">
    <source>
        <dbReference type="Proteomes" id="UP000092583"/>
    </source>
</evidence>
<dbReference type="OrthoDB" id="300709at2759"/>
<evidence type="ECO:0000256" key="2">
    <source>
        <dbReference type="ARBA" id="ARBA00022857"/>
    </source>
</evidence>
<keyword evidence="2" id="KW-0521">NADP</keyword>
<feature type="domain" description="NmrA-like" evidence="4">
    <location>
        <begin position="2"/>
        <end position="239"/>
    </location>
</feature>
<keyword evidence="3" id="KW-0560">Oxidoreductase</keyword>
<evidence type="ECO:0000313" key="5">
    <source>
        <dbReference type="EMBL" id="OCF61455.1"/>
    </source>
</evidence>
<dbReference type="AlphaFoldDB" id="A0A1B9J0Z4"/>
<dbReference type="InterPro" id="IPR036291">
    <property type="entry name" value="NAD(P)-bd_dom_sf"/>
</dbReference>
<sequence length="295" mass="33412">MKVAVFTVTGDQGSSVAKYLLEDREKKYQVLGITRNVNSEKAQGLAKLGVELIKEGINAAYVNADFWTHYLSNRYDAVKALESEKKDSIGAIDACVKADVKHIVYSTLDEVDKGECPHYESKNAVLRYLKEKGIPHTLLFTFNYFSNLVKFGQLKPPAEGGDEWLLDVPAPDDLRIPSYPAEQTGLWVKEAFDNRDKWLGKNIYASTSSPTPLEMAQSLSLKFNVKVTTAKVTLEQFHTDEHKQKIGEELWLAYKVILNGKMYHAPETIAVLPGAWTFEDWIDQDQTLKQWFSKE</sequence>
<dbReference type="InterPro" id="IPR051164">
    <property type="entry name" value="NmrA-like_oxidored"/>
</dbReference>
<gene>
    <name evidence="5" type="ORF">L486_01103</name>
</gene>
<dbReference type="PANTHER" id="PTHR42748:SF30">
    <property type="entry name" value="NMRA-LIKE DOMAIN-CONTAINING PROTEIN"/>
    <property type="match status" value="1"/>
</dbReference>
<dbReference type="GO" id="GO:0005634">
    <property type="term" value="C:nucleus"/>
    <property type="evidence" value="ECO:0007669"/>
    <property type="project" value="TreeGrafter"/>
</dbReference>
<dbReference type="STRING" id="1331196.A0A1B9J0Z4"/>
<dbReference type="Proteomes" id="UP000092583">
    <property type="component" value="Unassembled WGS sequence"/>
</dbReference>
<protein>
    <recommendedName>
        <fullName evidence="4">NmrA-like domain-containing protein</fullName>
    </recommendedName>
</protein>
<name>A0A1B9J0Z4_9TREE</name>
<dbReference type="Pfam" id="PF05368">
    <property type="entry name" value="NmrA"/>
    <property type="match status" value="1"/>
</dbReference>
<dbReference type="Gene3D" id="3.90.25.10">
    <property type="entry name" value="UDP-galactose 4-epimerase, domain 1"/>
    <property type="match status" value="1"/>
</dbReference>
<evidence type="ECO:0000256" key="3">
    <source>
        <dbReference type="ARBA" id="ARBA00023002"/>
    </source>
</evidence>
<dbReference type="InterPro" id="IPR008030">
    <property type="entry name" value="NmrA-like"/>
</dbReference>
<organism evidence="5 6">
    <name type="scientific">Kwoniella mangroviensis CBS 10435</name>
    <dbReference type="NCBI Taxonomy" id="1331196"/>
    <lineage>
        <taxon>Eukaryota</taxon>
        <taxon>Fungi</taxon>
        <taxon>Dikarya</taxon>
        <taxon>Basidiomycota</taxon>
        <taxon>Agaricomycotina</taxon>
        <taxon>Tremellomycetes</taxon>
        <taxon>Tremellales</taxon>
        <taxon>Cryptococcaceae</taxon>
        <taxon>Kwoniella</taxon>
    </lineage>
</organism>
<dbReference type="SUPFAM" id="SSF51735">
    <property type="entry name" value="NAD(P)-binding Rossmann-fold domains"/>
    <property type="match status" value="1"/>
</dbReference>
<dbReference type="PANTHER" id="PTHR42748">
    <property type="entry name" value="NITROGEN METABOLITE REPRESSION PROTEIN NMRA FAMILY MEMBER"/>
    <property type="match status" value="1"/>
</dbReference>
<dbReference type="Gene3D" id="3.40.50.720">
    <property type="entry name" value="NAD(P)-binding Rossmann-like Domain"/>
    <property type="match status" value="1"/>
</dbReference>
<evidence type="ECO:0000256" key="1">
    <source>
        <dbReference type="ARBA" id="ARBA00006328"/>
    </source>
</evidence>
<dbReference type="EMBL" id="KI669459">
    <property type="protein sequence ID" value="OCF61455.1"/>
    <property type="molecule type" value="Genomic_DNA"/>
</dbReference>
<dbReference type="GO" id="GO:0016491">
    <property type="term" value="F:oxidoreductase activity"/>
    <property type="evidence" value="ECO:0007669"/>
    <property type="project" value="UniProtKB-KW"/>
</dbReference>
<proteinExistence type="inferred from homology"/>